<dbReference type="AlphaFoldDB" id="A0A8H7AEM9"/>
<protein>
    <submittedName>
        <fullName evidence="2">Uncharacterized protein</fullName>
    </submittedName>
</protein>
<feature type="compositionally biased region" description="Polar residues" evidence="1">
    <location>
        <begin position="110"/>
        <end position="124"/>
    </location>
</feature>
<dbReference type="EMBL" id="JAACFV010000082">
    <property type="protein sequence ID" value="KAF7506669.1"/>
    <property type="molecule type" value="Genomic_DNA"/>
</dbReference>
<evidence type="ECO:0000313" key="2">
    <source>
        <dbReference type="EMBL" id="KAF7506669.1"/>
    </source>
</evidence>
<keyword evidence="3" id="KW-1185">Reference proteome</keyword>
<feature type="compositionally biased region" description="Polar residues" evidence="1">
    <location>
        <begin position="162"/>
        <end position="177"/>
    </location>
</feature>
<evidence type="ECO:0000313" key="3">
    <source>
        <dbReference type="Proteomes" id="UP000606974"/>
    </source>
</evidence>
<feature type="region of interest" description="Disordered" evidence="1">
    <location>
        <begin position="201"/>
        <end position="354"/>
    </location>
</feature>
<comment type="caution">
    <text evidence="2">The sequence shown here is derived from an EMBL/GenBank/DDBJ whole genome shotgun (WGS) entry which is preliminary data.</text>
</comment>
<reference evidence="2" key="1">
    <citation type="submission" date="2020-02" db="EMBL/GenBank/DDBJ databases">
        <authorList>
            <person name="Palmer J.M."/>
        </authorList>
    </citation>
    <scope>NUCLEOTIDE SEQUENCE</scope>
    <source>
        <strain evidence="2">EPUS1.4</strain>
        <tissue evidence="2">Thallus</tissue>
    </source>
</reference>
<accession>A0A8H7AEM9</accession>
<feature type="compositionally biased region" description="Basic and acidic residues" evidence="1">
    <location>
        <begin position="345"/>
        <end position="354"/>
    </location>
</feature>
<dbReference type="Proteomes" id="UP000606974">
    <property type="component" value="Unassembled WGS sequence"/>
</dbReference>
<organism evidence="2 3">
    <name type="scientific">Endocarpon pusillum</name>
    <dbReference type="NCBI Taxonomy" id="364733"/>
    <lineage>
        <taxon>Eukaryota</taxon>
        <taxon>Fungi</taxon>
        <taxon>Dikarya</taxon>
        <taxon>Ascomycota</taxon>
        <taxon>Pezizomycotina</taxon>
        <taxon>Eurotiomycetes</taxon>
        <taxon>Chaetothyriomycetidae</taxon>
        <taxon>Verrucariales</taxon>
        <taxon>Verrucariaceae</taxon>
        <taxon>Endocarpon</taxon>
    </lineage>
</organism>
<feature type="region of interest" description="Disordered" evidence="1">
    <location>
        <begin position="104"/>
        <end position="187"/>
    </location>
</feature>
<sequence length="354" mass="40631">MAYRHQHPYGCPYDHPVREVVDTQTEAIYPYGPGVIPRGYGYPTGRRGLGQAARVPPFPARPLHVVQRSRVVREYPSPYASPPVYEEREHEGLLASLAYRPAPSLHAPSRNANSESSVQRQNHNPAYDGDDAQVVRYRDRSFVPTSPYKSRTRDELRYDGQAQGTNLERSFESSSRNGAFEPRAPGQHPYLAYENAQDIRYQSPSPVPRLRSGYLSGEDLRRSRRARSNGVNSRPSPGDDAELTRRWMEERTERSRQSQREYVEDGRGRGREDHERYRYEEDGDYAARGLRAHRPTDPSAPADRYELQTGANRKVRFREDLDSEGRIPGQYSMSRGSSRRPRGQIADDRGSYYR</sequence>
<feature type="compositionally biased region" description="Basic and acidic residues" evidence="1">
    <location>
        <begin position="242"/>
        <end position="280"/>
    </location>
</feature>
<proteinExistence type="predicted"/>
<dbReference type="OrthoDB" id="10376152at2759"/>
<gene>
    <name evidence="2" type="ORF">GJ744_011498</name>
</gene>
<name>A0A8H7AEM9_9EURO</name>
<evidence type="ECO:0000256" key="1">
    <source>
        <dbReference type="SAM" id="MobiDB-lite"/>
    </source>
</evidence>